<dbReference type="Gene3D" id="3.40.50.300">
    <property type="entry name" value="P-loop containing nucleotide triphosphate hydrolases"/>
    <property type="match status" value="1"/>
</dbReference>
<dbReference type="Gene3D" id="3.30.70.240">
    <property type="match status" value="1"/>
</dbReference>
<dbReference type="SMART" id="SM00838">
    <property type="entry name" value="EFG_C"/>
    <property type="match status" value="1"/>
</dbReference>
<dbReference type="CDD" id="cd03710">
    <property type="entry name" value="BipA_TypA_C"/>
    <property type="match status" value="1"/>
</dbReference>
<dbReference type="Proteomes" id="UP000179275">
    <property type="component" value="Unassembled WGS sequence"/>
</dbReference>
<dbReference type="InterPro" id="IPR047041">
    <property type="entry name" value="BipA_GTP-bd_dom"/>
</dbReference>
<dbReference type="Pfam" id="PF21018">
    <property type="entry name" value="BipA_C"/>
    <property type="match status" value="1"/>
</dbReference>
<dbReference type="InterPro" id="IPR005225">
    <property type="entry name" value="Small_GTP-bd"/>
</dbReference>
<evidence type="ECO:0000313" key="5">
    <source>
        <dbReference type="Proteomes" id="UP000179275"/>
    </source>
</evidence>
<keyword evidence="1" id="KW-0547">Nucleotide-binding</keyword>
<dbReference type="InterPro" id="IPR000795">
    <property type="entry name" value="T_Tr_GTP-bd_dom"/>
</dbReference>
<dbReference type="GO" id="GO:0005525">
    <property type="term" value="F:GTP binding"/>
    <property type="evidence" value="ECO:0007669"/>
    <property type="project" value="UniProtKB-KW"/>
</dbReference>
<dbReference type="InterPro" id="IPR042116">
    <property type="entry name" value="TypA/BipA_C"/>
</dbReference>
<dbReference type="SUPFAM" id="SSF52540">
    <property type="entry name" value="P-loop containing nucleoside triphosphate hydrolases"/>
    <property type="match status" value="1"/>
</dbReference>
<dbReference type="CDD" id="cd03691">
    <property type="entry name" value="BipA_TypA_II"/>
    <property type="match status" value="1"/>
</dbReference>
<dbReference type="InterPro" id="IPR035647">
    <property type="entry name" value="EFG_III/V"/>
</dbReference>
<dbReference type="InterPro" id="IPR027417">
    <property type="entry name" value="P-loop_NTPase"/>
</dbReference>
<dbReference type="Gene3D" id="3.30.70.870">
    <property type="entry name" value="Elongation Factor G (Translational Gtpase), domain 3"/>
    <property type="match status" value="1"/>
</dbReference>
<dbReference type="NCBIfam" id="TIGR00231">
    <property type="entry name" value="small_GTP"/>
    <property type="match status" value="1"/>
</dbReference>
<gene>
    <name evidence="4" type="ORF">A3C67_02110</name>
</gene>
<name>A0A1F6W2B9_9BACT</name>
<keyword evidence="1" id="KW-0342">GTP-binding</keyword>
<dbReference type="CDD" id="cd01891">
    <property type="entry name" value="TypA_BipA"/>
    <property type="match status" value="1"/>
</dbReference>
<dbReference type="InterPro" id="IPR031157">
    <property type="entry name" value="G_TR_CS"/>
</dbReference>
<dbReference type="EMBL" id="MFUG01000015">
    <property type="protein sequence ID" value="OGI75845.1"/>
    <property type="molecule type" value="Genomic_DNA"/>
</dbReference>
<dbReference type="InterPro" id="IPR006298">
    <property type="entry name" value="BipA"/>
</dbReference>
<dbReference type="SUPFAM" id="SSF54980">
    <property type="entry name" value="EF-G C-terminal domain-like"/>
    <property type="match status" value="2"/>
</dbReference>
<proteinExistence type="predicted"/>
<dbReference type="InterPro" id="IPR009000">
    <property type="entry name" value="Transl_B-barrel_sf"/>
</dbReference>
<dbReference type="AlphaFoldDB" id="A0A1F6W2B9"/>
<dbReference type="InterPro" id="IPR047042">
    <property type="entry name" value="BipA_II"/>
</dbReference>
<organism evidence="4 5">
    <name type="scientific">Candidatus Nomurabacteria bacterium RIFCSPHIGHO2_02_FULL_42_19</name>
    <dbReference type="NCBI Taxonomy" id="1801756"/>
    <lineage>
        <taxon>Bacteria</taxon>
        <taxon>Candidatus Nomuraibacteriota</taxon>
    </lineage>
</organism>
<dbReference type="NCBIfam" id="TIGR01394">
    <property type="entry name" value="TypA_BipA"/>
    <property type="match status" value="1"/>
</dbReference>
<dbReference type="Pfam" id="PF00679">
    <property type="entry name" value="EFG_C"/>
    <property type="match status" value="1"/>
</dbReference>
<dbReference type="PANTHER" id="PTHR42908">
    <property type="entry name" value="TRANSLATION ELONGATION FACTOR-RELATED"/>
    <property type="match status" value="1"/>
</dbReference>
<dbReference type="FunFam" id="2.40.50.250:FF:000001">
    <property type="entry name" value="GTP-binding protein TypA"/>
    <property type="match status" value="1"/>
</dbReference>
<dbReference type="GO" id="GO:0003924">
    <property type="term" value="F:GTPase activity"/>
    <property type="evidence" value="ECO:0007669"/>
    <property type="project" value="InterPro"/>
</dbReference>
<dbReference type="GO" id="GO:0005829">
    <property type="term" value="C:cytosol"/>
    <property type="evidence" value="ECO:0007669"/>
    <property type="project" value="TreeGrafter"/>
</dbReference>
<dbReference type="Pfam" id="PF03144">
    <property type="entry name" value="GTP_EFTU_D2"/>
    <property type="match status" value="1"/>
</dbReference>
<dbReference type="PRINTS" id="PR00315">
    <property type="entry name" value="ELONGATNFCT"/>
</dbReference>
<dbReference type="GO" id="GO:1990904">
    <property type="term" value="C:ribonucleoprotein complex"/>
    <property type="evidence" value="ECO:0007669"/>
    <property type="project" value="TreeGrafter"/>
</dbReference>
<dbReference type="PANTHER" id="PTHR42908:SF8">
    <property type="entry name" value="TR-TYPE G DOMAIN-CONTAINING PROTEIN"/>
    <property type="match status" value="1"/>
</dbReference>
<dbReference type="SUPFAM" id="SSF50447">
    <property type="entry name" value="Translation proteins"/>
    <property type="match status" value="1"/>
</dbReference>
<feature type="domain" description="Tr-type G" evidence="3">
    <location>
        <begin position="1"/>
        <end position="218"/>
    </location>
</feature>
<dbReference type="InterPro" id="IPR035651">
    <property type="entry name" value="BipA_V"/>
</dbReference>
<dbReference type="InterPro" id="IPR047043">
    <property type="entry name" value="BipA_III"/>
</dbReference>
<evidence type="ECO:0000256" key="2">
    <source>
        <dbReference type="ARBA" id="ARBA00035722"/>
    </source>
</evidence>
<dbReference type="FunFam" id="3.30.70.240:FF:000002">
    <property type="entry name" value="GTP-binding protein TypA"/>
    <property type="match status" value="1"/>
</dbReference>
<dbReference type="InterPro" id="IPR000640">
    <property type="entry name" value="EFG_V-like"/>
</dbReference>
<protein>
    <recommendedName>
        <fullName evidence="2">50S ribosomal subunit assembly factor BipA</fullName>
    </recommendedName>
</protein>
<evidence type="ECO:0000259" key="3">
    <source>
        <dbReference type="PROSITE" id="PS51722"/>
    </source>
</evidence>
<reference evidence="4 5" key="1">
    <citation type="journal article" date="2016" name="Nat. Commun.">
        <title>Thousands of microbial genomes shed light on interconnected biogeochemical processes in an aquifer system.</title>
        <authorList>
            <person name="Anantharaman K."/>
            <person name="Brown C.T."/>
            <person name="Hug L.A."/>
            <person name="Sharon I."/>
            <person name="Castelle C.J."/>
            <person name="Probst A.J."/>
            <person name="Thomas B.C."/>
            <person name="Singh A."/>
            <person name="Wilkins M.J."/>
            <person name="Karaoz U."/>
            <person name="Brodie E.L."/>
            <person name="Williams K.H."/>
            <person name="Hubbard S.S."/>
            <person name="Banfield J.F."/>
        </authorList>
    </citation>
    <scope>NUCLEOTIDE SEQUENCE [LARGE SCALE GENOMIC DNA]</scope>
</reference>
<dbReference type="InterPro" id="IPR048876">
    <property type="entry name" value="BipA_C"/>
</dbReference>
<dbReference type="PROSITE" id="PS00301">
    <property type="entry name" value="G_TR_1"/>
    <property type="match status" value="1"/>
</dbReference>
<sequence>MEIRNIAIIAHVDHGKTTLTDALMKQNGGLQDEGISMDSNALEKERGITIYSKNTSIYYPSPDSGRPATKINIVDTPGHADFGGEVERVLRAIDCVLLLVDAVEGPMPQTRFVLKKSLELGLKPIVVINKIDKPASDPHRVHNEILELFFELGANEEQANFETIYAIGREGLAFKDLPGQKNSPALPASGLRHGSNFSTPSGLSPLLDLILEKVPPASGGSAEGKLSAQVFNLGYDNFLGRLAVARIYSGKISSPGAVFVKGANGTRKGKITKLFTFEGINRKEVSSAESGDIILLSGIPDIYIGETICEDESVEPMPAIAIDEPTLSLNFLVNNSPFAGKEGKFVTSRQLKERLEKELEINVGLRVDFSPEQGEKKGGPSFFKVYGRGELHIAILLENMRREGFEMQVSQPEVILKQNDGELVEPYEELVTDVPMEFSGGVIEKIGKRRGIMKDMAEKQGVARIIFEIPTRGLLGYRGEFVIDTKGKGIISSRVTGFREYAGLIKKREYGSMVSMVAGKAVAFALANLQERGILYIEHGTELYEGMVVGNVLKGDDLSVNPTKGKQLTNMRASGTDEAIYLNPPFTLSIERGLEVMNADEYLEITPKSVRLRKKYLTEIDRARANRTK</sequence>
<dbReference type="InterPro" id="IPR004161">
    <property type="entry name" value="EFTu-like_2"/>
</dbReference>
<dbReference type="STRING" id="1801756.A3C67_02110"/>
<dbReference type="PROSITE" id="PS51722">
    <property type="entry name" value="G_TR_2"/>
    <property type="match status" value="1"/>
</dbReference>
<dbReference type="CDD" id="cd16263">
    <property type="entry name" value="BipA_III"/>
    <property type="match status" value="1"/>
</dbReference>
<evidence type="ECO:0000313" key="4">
    <source>
        <dbReference type="EMBL" id="OGI75845.1"/>
    </source>
</evidence>
<dbReference type="Gene3D" id="2.40.30.10">
    <property type="entry name" value="Translation factors"/>
    <property type="match status" value="1"/>
</dbReference>
<dbReference type="Gene3D" id="2.40.50.250">
    <property type="entry name" value="bipa protein"/>
    <property type="match status" value="1"/>
</dbReference>
<dbReference type="Pfam" id="PF00009">
    <property type="entry name" value="GTP_EFTU"/>
    <property type="match status" value="1"/>
</dbReference>
<accession>A0A1F6W2B9</accession>
<comment type="caution">
    <text evidence="4">The sequence shown here is derived from an EMBL/GenBank/DDBJ whole genome shotgun (WGS) entry which is preliminary data.</text>
</comment>
<evidence type="ECO:0000256" key="1">
    <source>
        <dbReference type="ARBA" id="ARBA00023134"/>
    </source>
</evidence>
<dbReference type="FunFam" id="3.30.70.870:FF:000003">
    <property type="entry name" value="GTP-binding protein TypA"/>
    <property type="match status" value="1"/>
</dbReference>